<organism evidence="1">
    <name type="scientific">marine metagenome</name>
    <dbReference type="NCBI Taxonomy" id="408172"/>
    <lineage>
        <taxon>unclassified sequences</taxon>
        <taxon>metagenomes</taxon>
        <taxon>ecological metagenomes</taxon>
    </lineage>
</organism>
<dbReference type="PANTHER" id="PTHR36154:SF1">
    <property type="entry name" value="DNA-BINDING TRANSCRIPTIONAL ACTIVATOR ALPA"/>
    <property type="match status" value="1"/>
</dbReference>
<evidence type="ECO:0000313" key="1">
    <source>
        <dbReference type="EMBL" id="SVD05061.1"/>
    </source>
</evidence>
<name>A0A382S837_9ZZZZ</name>
<dbReference type="EMBL" id="UINC01126528">
    <property type="protein sequence ID" value="SVD05061.1"/>
    <property type="molecule type" value="Genomic_DNA"/>
</dbReference>
<gene>
    <name evidence="1" type="ORF">METZ01_LOCUS357915</name>
</gene>
<accession>A0A382S837</accession>
<dbReference type="Pfam" id="PF05930">
    <property type="entry name" value="Phage_AlpA"/>
    <property type="match status" value="1"/>
</dbReference>
<dbReference type="InterPro" id="IPR052931">
    <property type="entry name" value="Prophage_regulatory_activator"/>
</dbReference>
<sequence length="65" mass="7372">MGQHILRLPTVKAITGLSRSTIYLRMSEGSFPEKISLGSRAVGWLASEIQQWLDERISSRKLKNE</sequence>
<reference evidence="1" key="1">
    <citation type="submission" date="2018-05" db="EMBL/GenBank/DDBJ databases">
        <authorList>
            <person name="Lanie J.A."/>
            <person name="Ng W.-L."/>
            <person name="Kazmierczak K.M."/>
            <person name="Andrzejewski T.M."/>
            <person name="Davidsen T.M."/>
            <person name="Wayne K.J."/>
            <person name="Tettelin H."/>
            <person name="Glass J.I."/>
            <person name="Rusch D."/>
            <person name="Podicherti R."/>
            <person name="Tsui H.-C.T."/>
            <person name="Winkler M.E."/>
        </authorList>
    </citation>
    <scope>NUCLEOTIDE SEQUENCE</scope>
</reference>
<proteinExistence type="predicted"/>
<protein>
    <recommendedName>
        <fullName evidence="2">AlpA family transcriptional regulator</fullName>
    </recommendedName>
</protein>
<dbReference type="AlphaFoldDB" id="A0A382S837"/>
<dbReference type="InterPro" id="IPR010260">
    <property type="entry name" value="AlpA"/>
</dbReference>
<dbReference type="PANTHER" id="PTHR36154">
    <property type="entry name" value="DNA-BINDING TRANSCRIPTIONAL ACTIVATOR ALPA"/>
    <property type="match status" value="1"/>
</dbReference>
<dbReference type="Gene3D" id="1.10.238.160">
    <property type="match status" value="1"/>
</dbReference>
<evidence type="ECO:0008006" key="2">
    <source>
        <dbReference type="Google" id="ProtNLM"/>
    </source>
</evidence>